<dbReference type="Proteomes" id="UP000001203">
    <property type="component" value="Chromosome circular"/>
</dbReference>
<accession>B1WPV0</accession>
<proteinExistence type="predicted"/>
<dbReference type="STRING" id="43989.cce_3917"/>
<organism evidence="1 2">
    <name type="scientific">Crocosphaera subtropica (strain ATCC 51142 / BH68)</name>
    <name type="common">Cyanothece sp. (strain ATCC 51142)</name>
    <dbReference type="NCBI Taxonomy" id="43989"/>
    <lineage>
        <taxon>Bacteria</taxon>
        <taxon>Bacillati</taxon>
        <taxon>Cyanobacteriota</taxon>
        <taxon>Cyanophyceae</taxon>
        <taxon>Oscillatoriophycideae</taxon>
        <taxon>Chroococcales</taxon>
        <taxon>Aphanothecaceae</taxon>
        <taxon>Crocosphaera</taxon>
        <taxon>Crocosphaera subtropica</taxon>
    </lineage>
</organism>
<protein>
    <recommendedName>
        <fullName evidence="3">DUF29 domain-containing protein</fullName>
    </recommendedName>
</protein>
<dbReference type="HOGENOM" id="CLU_116670_0_0_3"/>
<dbReference type="AlphaFoldDB" id="B1WPV0"/>
<evidence type="ECO:0000313" key="2">
    <source>
        <dbReference type="Proteomes" id="UP000001203"/>
    </source>
</evidence>
<keyword evidence="2" id="KW-1185">Reference proteome</keyword>
<sequence length="196" mass="23142">MLRNGVRIFLTRESGFETSCWFSVFHRFSSVKLRLKTMTINLYEKDFAQWLSTQTVALKNRNWDAIDVEHLIENLEMGDPKNTLESDLLILIAHLLKLYVQSDAPDWMNKSWYNSIDEHRLRIQSALEKSGSLRRYLPDAVERVYPKARKLAIKEGKRADGRKVIKRKESDYPTQLPNGWFEHLLDEDWYPINSKP</sequence>
<dbReference type="eggNOG" id="COG0639">
    <property type="taxonomic scope" value="Bacteria"/>
</dbReference>
<name>B1WPV0_CROS5</name>
<dbReference type="EMBL" id="CP000806">
    <property type="protein sequence ID" value="ACB53265.1"/>
    <property type="molecule type" value="Genomic_DNA"/>
</dbReference>
<dbReference type="KEGG" id="cyt:cce_3917"/>
<dbReference type="PANTHER" id="PTHR34235">
    <property type="entry name" value="SLR1203 PROTEIN-RELATED"/>
    <property type="match status" value="1"/>
</dbReference>
<gene>
    <name evidence="1" type="ordered locus">cce_3917</name>
</gene>
<evidence type="ECO:0000313" key="1">
    <source>
        <dbReference type="EMBL" id="ACB53265.1"/>
    </source>
</evidence>
<dbReference type="Pfam" id="PF01724">
    <property type="entry name" value="DUF29"/>
    <property type="match status" value="1"/>
</dbReference>
<evidence type="ECO:0008006" key="3">
    <source>
        <dbReference type="Google" id="ProtNLM"/>
    </source>
</evidence>
<reference evidence="1 2" key="1">
    <citation type="journal article" date="2008" name="Proc. Natl. Acad. Sci. U.S.A.">
        <title>The genome of Cyanothece 51142, a unicellular diazotrophic cyanobacterium important in the marine nitrogen cycle.</title>
        <authorList>
            <person name="Welsh E.A."/>
            <person name="Liberton M."/>
            <person name="Stoeckel J."/>
            <person name="Loh T."/>
            <person name="Elvitigala T."/>
            <person name="Wang C."/>
            <person name="Wollam A."/>
            <person name="Fulton R.S."/>
            <person name="Clifton S.W."/>
            <person name="Jacobs J.M."/>
            <person name="Aurora R."/>
            <person name="Ghosh B.K."/>
            <person name="Sherman L.A."/>
            <person name="Smith R.D."/>
            <person name="Wilson R.K."/>
            <person name="Pakrasi H.B."/>
        </authorList>
    </citation>
    <scope>NUCLEOTIDE SEQUENCE [LARGE SCALE GENOMIC DNA]</scope>
    <source>
        <strain evidence="2">ATCC 51142 / BH68</strain>
    </source>
</reference>
<dbReference type="InterPro" id="IPR002636">
    <property type="entry name" value="DUF29"/>
</dbReference>
<dbReference type="Gene3D" id="1.20.1220.20">
    <property type="entry name" value="Uncharcterised protein PF01724"/>
    <property type="match status" value="1"/>
</dbReference>